<sequence length="104" mass="12112">MNDTTEIQKKVDTIIVSVDALTNTITSTMARCEERLISLEQTLWVVQKKIIDQDKLLEALSSNIMIDELVKRRELQSKIKQLKDQSEEYRRSTGRAIREDDDED</sequence>
<accession>A0A7W5CB68</accession>
<evidence type="ECO:0000313" key="2">
    <source>
        <dbReference type="EMBL" id="MBB3154490.1"/>
    </source>
</evidence>
<keyword evidence="3" id="KW-1185">Reference proteome</keyword>
<dbReference type="EMBL" id="JACHXW010000016">
    <property type="protein sequence ID" value="MBB3154490.1"/>
    <property type="molecule type" value="Genomic_DNA"/>
</dbReference>
<dbReference type="Proteomes" id="UP000518605">
    <property type="component" value="Unassembled WGS sequence"/>
</dbReference>
<name>A0A7W5CB68_9BACL</name>
<reference evidence="2 3" key="1">
    <citation type="submission" date="2020-08" db="EMBL/GenBank/DDBJ databases">
        <title>Genomic Encyclopedia of Type Strains, Phase III (KMG-III): the genomes of soil and plant-associated and newly described type strains.</title>
        <authorList>
            <person name="Whitman W."/>
        </authorList>
    </citation>
    <scope>NUCLEOTIDE SEQUENCE [LARGE SCALE GENOMIC DNA]</scope>
    <source>
        <strain evidence="2 3">CECT 8234</strain>
    </source>
</reference>
<protein>
    <submittedName>
        <fullName evidence="2">Uncharacterized protein</fullName>
    </submittedName>
</protein>
<organism evidence="2 3">
    <name type="scientific">Paenibacillus endophyticus</name>
    <dbReference type="NCBI Taxonomy" id="1294268"/>
    <lineage>
        <taxon>Bacteria</taxon>
        <taxon>Bacillati</taxon>
        <taxon>Bacillota</taxon>
        <taxon>Bacilli</taxon>
        <taxon>Bacillales</taxon>
        <taxon>Paenibacillaceae</taxon>
        <taxon>Paenibacillus</taxon>
    </lineage>
</organism>
<dbReference type="AlphaFoldDB" id="A0A7W5CB68"/>
<dbReference type="RefSeq" id="WP_183568014.1">
    <property type="nucleotide sequence ID" value="NZ_JACHXW010000016.1"/>
</dbReference>
<proteinExistence type="predicted"/>
<gene>
    <name evidence="2" type="ORF">FHS16_004572</name>
</gene>
<evidence type="ECO:0000256" key="1">
    <source>
        <dbReference type="SAM" id="MobiDB-lite"/>
    </source>
</evidence>
<evidence type="ECO:0000313" key="3">
    <source>
        <dbReference type="Proteomes" id="UP000518605"/>
    </source>
</evidence>
<feature type="region of interest" description="Disordered" evidence="1">
    <location>
        <begin position="85"/>
        <end position="104"/>
    </location>
</feature>
<comment type="caution">
    <text evidence="2">The sequence shown here is derived from an EMBL/GenBank/DDBJ whole genome shotgun (WGS) entry which is preliminary data.</text>
</comment>